<dbReference type="Proteomes" id="UP000032142">
    <property type="component" value="Unassembled WGS sequence"/>
</dbReference>
<evidence type="ECO:0000313" key="2">
    <source>
        <dbReference type="Proteomes" id="UP000032142"/>
    </source>
</evidence>
<name>A0A0B0PKS4_GOSAR</name>
<dbReference type="AlphaFoldDB" id="A0A0B0PKS4"/>
<proteinExistence type="predicted"/>
<organism evidence="1 2">
    <name type="scientific">Gossypium arboreum</name>
    <name type="common">Tree cotton</name>
    <name type="synonym">Gossypium nanking</name>
    <dbReference type="NCBI Taxonomy" id="29729"/>
    <lineage>
        <taxon>Eukaryota</taxon>
        <taxon>Viridiplantae</taxon>
        <taxon>Streptophyta</taxon>
        <taxon>Embryophyta</taxon>
        <taxon>Tracheophyta</taxon>
        <taxon>Spermatophyta</taxon>
        <taxon>Magnoliopsida</taxon>
        <taxon>eudicotyledons</taxon>
        <taxon>Gunneridae</taxon>
        <taxon>Pentapetalae</taxon>
        <taxon>rosids</taxon>
        <taxon>malvids</taxon>
        <taxon>Malvales</taxon>
        <taxon>Malvaceae</taxon>
        <taxon>Malvoideae</taxon>
        <taxon>Gossypium</taxon>
    </lineage>
</organism>
<keyword evidence="2" id="KW-1185">Reference proteome</keyword>
<evidence type="ECO:0000313" key="1">
    <source>
        <dbReference type="EMBL" id="KHG25600.1"/>
    </source>
</evidence>
<dbReference type="EMBL" id="KN433031">
    <property type="protein sequence ID" value="KHG25600.1"/>
    <property type="molecule type" value="Genomic_DNA"/>
</dbReference>
<sequence>MSGTCIGHIMRASVRPCLKHGIGIETSASVRHVWNMHWPRGVSQCKTCLGHASATR</sequence>
<protein>
    <submittedName>
        <fullName evidence="1">Uncharacterized protein</fullName>
    </submittedName>
</protein>
<gene>
    <name evidence="1" type="ORF">F383_04186</name>
</gene>
<reference evidence="2" key="1">
    <citation type="submission" date="2014-09" db="EMBL/GenBank/DDBJ databases">
        <authorList>
            <person name="Mudge J."/>
            <person name="Ramaraj T."/>
            <person name="Lindquist I.E."/>
            <person name="Bharti A.K."/>
            <person name="Sundararajan A."/>
            <person name="Cameron C.T."/>
            <person name="Woodward J.E."/>
            <person name="May G.D."/>
            <person name="Brubaker C."/>
            <person name="Broadhvest J."/>
            <person name="Wilkins T.A."/>
        </authorList>
    </citation>
    <scope>NUCLEOTIDE SEQUENCE</scope>
    <source>
        <strain evidence="2">cv. AKA8401</strain>
    </source>
</reference>
<accession>A0A0B0PKS4</accession>